<dbReference type="PROSITE" id="PS50067">
    <property type="entry name" value="KINESIN_MOTOR_2"/>
    <property type="match status" value="1"/>
</dbReference>
<dbReference type="Gene3D" id="3.40.850.10">
    <property type="entry name" value="Kinesin motor domain"/>
    <property type="match status" value="1"/>
</dbReference>
<keyword evidence="3 6" id="KW-0547">Nucleotide-binding</keyword>
<evidence type="ECO:0000256" key="1">
    <source>
        <dbReference type="ARBA" id="ARBA00004496"/>
    </source>
</evidence>
<dbReference type="GO" id="GO:0005875">
    <property type="term" value="C:microtubule associated complex"/>
    <property type="evidence" value="ECO:0007669"/>
    <property type="project" value="TreeGrafter"/>
</dbReference>
<dbReference type="PRINTS" id="PR00380">
    <property type="entry name" value="KINESINHEAVY"/>
</dbReference>
<keyword evidence="5 7" id="KW-0175">Coiled coil</keyword>
<proteinExistence type="inferred from homology"/>
<dbReference type="InterPro" id="IPR036961">
    <property type="entry name" value="Kinesin_motor_dom_sf"/>
</dbReference>
<dbReference type="PANTHER" id="PTHR47969:SF15">
    <property type="entry name" value="CHROMOSOME-ASSOCIATED KINESIN KIF4A-RELATED"/>
    <property type="match status" value="1"/>
</dbReference>
<evidence type="ECO:0000256" key="3">
    <source>
        <dbReference type="ARBA" id="ARBA00022741"/>
    </source>
</evidence>
<evidence type="ECO:0000256" key="7">
    <source>
        <dbReference type="SAM" id="Coils"/>
    </source>
</evidence>
<keyword evidence="11" id="KW-1185">Reference proteome</keyword>
<dbReference type="SMART" id="SM00129">
    <property type="entry name" value="KISc"/>
    <property type="match status" value="1"/>
</dbReference>
<feature type="coiled-coil region" evidence="7">
    <location>
        <begin position="900"/>
        <end position="948"/>
    </location>
</feature>
<dbReference type="Proteomes" id="UP000051952">
    <property type="component" value="Unassembled WGS sequence"/>
</dbReference>
<dbReference type="InterPro" id="IPR027640">
    <property type="entry name" value="Kinesin-like_fam"/>
</dbReference>
<evidence type="ECO:0000313" key="11">
    <source>
        <dbReference type="Proteomes" id="UP000051952"/>
    </source>
</evidence>
<evidence type="ECO:0000256" key="4">
    <source>
        <dbReference type="ARBA" id="ARBA00022840"/>
    </source>
</evidence>
<evidence type="ECO:0000313" key="10">
    <source>
        <dbReference type="EMBL" id="CUG91833.1"/>
    </source>
</evidence>
<dbReference type="PANTHER" id="PTHR47969">
    <property type="entry name" value="CHROMOSOME-ASSOCIATED KINESIN KIF4A-RELATED"/>
    <property type="match status" value="1"/>
</dbReference>
<gene>
    <name evidence="10" type="ORF">BSAL_34360</name>
</gene>
<evidence type="ECO:0000256" key="2">
    <source>
        <dbReference type="ARBA" id="ARBA00022490"/>
    </source>
</evidence>
<feature type="region of interest" description="Disordered" evidence="8">
    <location>
        <begin position="1211"/>
        <end position="1352"/>
    </location>
</feature>
<dbReference type="GO" id="GO:0051231">
    <property type="term" value="P:spindle elongation"/>
    <property type="evidence" value="ECO:0007669"/>
    <property type="project" value="TreeGrafter"/>
</dbReference>
<dbReference type="Pfam" id="PF00225">
    <property type="entry name" value="Kinesin"/>
    <property type="match status" value="1"/>
</dbReference>
<dbReference type="GO" id="GO:0005524">
    <property type="term" value="F:ATP binding"/>
    <property type="evidence" value="ECO:0007669"/>
    <property type="project" value="UniProtKB-UniRule"/>
</dbReference>
<feature type="coiled-coil region" evidence="7">
    <location>
        <begin position="493"/>
        <end position="527"/>
    </location>
</feature>
<protein>
    <submittedName>
        <fullName evidence="10">Kinesin, putative</fullName>
    </submittedName>
</protein>
<feature type="compositionally biased region" description="Low complexity" evidence="8">
    <location>
        <begin position="619"/>
        <end position="638"/>
    </location>
</feature>
<dbReference type="GO" id="GO:0007052">
    <property type="term" value="P:mitotic spindle organization"/>
    <property type="evidence" value="ECO:0007669"/>
    <property type="project" value="TreeGrafter"/>
</dbReference>
<keyword evidence="6" id="KW-0505">Motor protein</keyword>
<dbReference type="VEuPathDB" id="TriTrypDB:BSAL_34360"/>
<feature type="coiled-coil region" evidence="7">
    <location>
        <begin position="696"/>
        <end position="765"/>
    </location>
</feature>
<evidence type="ECO:0000256" key="8">
    <source>
        <dbReference type="SAM" id="MobiDB-lite"/>
    </source>
</evidence>
<dbReference type="GO" id="GO:0008017">
    <property type="term" value="F:microtubule binding"/>
    <property type="evidence" value="ECO:0007669"/>
    <property type="project" value="InterPro"/>
</dbReference>
<evidence type="ECO:0000259" key="9">
    <source>
        <dbReference type="PROSITE" id="PS50067"/>
    </source>
</evidence>
<feature type="region of interest" description="Disordered" evidence="8">
    <location>
        <begin position="1"/>
        <end position="53"/>
    </location>
</feature>
<dbReference type="EMBL" id="CYKH01001973">
    <property type="protein sequence ID" value="CUG91833.1"/>
    <property type="molecule type" value="Genomic_DNA"/>
</dbReference>
<feature type="compositionally biased region" description="Low complexity" evidence="8">
    <location>
        <begin position="1267"/>
        <end position="1279"/>
    </location>
</feature>
<sequence>MVGTPSEQPSPRLRTNNNGTTPPVSARGLNSARSRPLASARGARSAPATPRPTNDLVQVFIRVRPPRSTEETIQYSVDRLLAPTPRGGVQSNNTSELGFPPCTPRTAHLQQYQQQMTSNGAVSLTVVGPSTDSSANGVDEQRKYEFQDVFEHFSNGSNHESHEAVSSVIPNVVDQLRCGYNAAILCYGQTGSGKTFTMQQMTTALTEAVFGPPAAAVTVLEPVIAMAHSGSSTTDGRGVSPIAIPSSVSSNAATATPLVDMTRDIVEMSYIQIYGNRSYDLLLSNTNGRGAVSRNGPNNNNADPWGEPLPKPRGVLVSEPYVLIQNVADFQSKVRDAQSRRVTSQHALNPVSSRSHSLLSLRISKCVNGTPVQTVKVTLVDLAGSERVKKSGVVGENLDEAIAINKSLSVLHQVIKGAADPDTSGVLPIRESILTLYLAPVLTNSYFFLIATISLEASNYSETKSTLDFATTAKKCVITRTRSMQVADRFRTNRAQEAIELQLQQEIETLRQRVELLQAELELEKQQKLSRAATSINLHRRSSQAGASDLQQQFIADHVHHLEAQFATLQNLLRDREAEKYMLMSRKGLVEDIRKELEQRQNEREEARAELTRLIPVMQQQQQQQQQLHLEKSSSSSSLVHTPRHQGASPRAKSDPATTTTTTTTLQPEALSVAIDKVLESFMWLEEEYQRALEINERSERSLGTLRNEHRETEETVLLLRKRVFALEAERSQAETLVADQNLRLRELAQKYDKLEFQYYREKQERTTNEDCNVLHQVANIRHAELEKVRAAFEDQRSLMDVMHSRLSEVERQLESSEVTRMKLVEENKARVASMCLAWTLFTPQQRGRYLSSEPSSGSYTIGPSLLGSPMNASQFNSSAAAAGTAATNLTGGVFQGYDNIQLKATVRDLQKQLQDAESQLEHRGYRIEDLEEEVKILQERIRSREDEYMTLVKLDGQHVEQNEEMQNQISDLFTYIDAHNARQESLEARWRESQMEIEKLEEDRKESQRQILELTEKLETISDELQQHQQNREVLTARLKEAEAEKSTIVRMRMEDQARVADLEKQLHRQQTLSNDISRKLDMAVNRHHHIAAEMSHHALQGEVLQKKLVRSNGEEARKRIGQLIRGVDQHRVFLANSNFAANYPPIASGPVSLGPSQLGNASALLEHMQRSNKMASLRFEVSQQIRQNVHRAGEYELLSARGVSEATSAAAGAGTTASSPPQYTKAHRDPNSAAVGAVGPRAPPPPQQLNHLRQVEAATSQAPGSARRANNANPTAPGGNGVGGPTSGKQPPSRSAGVPPLSQIKFTHHMGPRSVSPNPTRSTPAPAPPQTIHQVPTSAQPSSSSSLAPQPELVTAAMAARPVIPKLTFKKAAAAAAR</sequence>
<feature type="coiled-coil region" evidence="7">
    <location>
        <begin position="984"/>
        <end position="1046"/>
    </location>
</feature>
<feature type="coiled-coil region" evidence="7">
    <location>
        <begin position="559"/>
        <end position="614"/>
    </location>
</feature>
<keyword evidence="2" id="KW-0963">Cytoplasm</keyword>
<dbReference type="InterPro" id="IPR001752">
    <property type="entry name" value="Kinesin_motor_dom"/>
</dbReference>
<keyword evidence="4 6" id="KW-0067">ATP-binding</keyword>
<feature type="domain" description="Kinesin motor" evidence="9">
    <location>
        <begin position="56"/>
        <end position="476"/>
    </location>
</feature>
<dbReference type="GO" id="GO:0007018">
    <property type="term" value="P:microtubule-based movement"/>
    <property type="evidence" value="ECO:0007669"/>
    <property type="project" value="InterPro"/>
</dbReference>
<comment type="similarity">
    <text evidence="6">Belongs to the TRAFAC class myosin-kinesin ATPase superfamily. Kinesin family.</text>
</comment>
<evidence type="ECO:0000256" key="6">
    <source>
        <dbReference type="PROSITE-ProRule" id="PRU00283"/>
    </source>
</evidence>
<dbReference type="OrthoDB" id="123929at2759"/>
<comment type="subcellular location">
    <subcellularLocation>
        <location evidence="1">Cytoplasm</location>
    </subcellularLocation>
</comment>
<dbReference type="SUPFAM" id="SSF52540">
    <property type="entry name" value="P-loop containing nucleoside triphosphate hydrolases"/>
    <property type="match status" value="1"/>
</dbReference>
<feature type="region of interest" description="Disordered" evidence="8">
    <location>
        <begin position="618"/>
        <end position="665"/>
    </location>
</feature>
<dbReference type="GO" id="GO:0003777">
    <property type="term" value="F:microtubule motor activity"/>
    <property type="evidence" value="ECO:0007669"/>
    <property type="project" value="InterPro"/>
</dbReference>
<feature type="compositionally biased region" description="Low complexity" evidence="8">
    <location>
        <begin position="1211"/>
        <end position="1221"/>
    </location>
</feature>
<accession>A0A0S4JK26</accession>
<dbReference type="GO" id="GO:0005737">
    <property type="term" value="C:cytoplasm"/>
    <property type="evidence" value="ECO:0007669"/>
    <property type="project" value="UniProtKB-SubCell"/>
</dbReference>
<dbReference type="OMA" id="HESHEAV"/>
<dbReference type="InterPro" id="IPR027417">
    <property type="entry name" value="P-loop_NTPase"/>
</dbReference>
<reference evidence="11" key="1">
    <citation type="submission" date="2015-09" db="EMBL/GenBank/DDBJ databases">
        <authorList>
            <consortium name="Pathogen Informatics"/>
        </authorList>
    </citation>
    <scope>NUCLEOTIDE SEQUENCE [LARGE SCALE GENOMIC DNA]</scope>
    <source>
        <strain evidence="11">Lake Konstanz</strain>
    </source>
</reference>
<organism evidence="10 11">
    <name type="scientific">Bodo saltans</name>
    <name type="common">Flagellated protozoan</name>
    <dbReference type="NCBI Taxonomy" id="75058"/>
    <lineage>
        <taxon>Eukaryota</taxon>
        <taxon>Discoba</taxon>
        <taxon>Euglenozoa</taxon>
        <taxon>Kinetoplastea</taxon>
        <taxon>Metakinetoplastina</taxon>
        <taxon>Eubodonida</taxon>
        <taxon>Bodonidae</taxon>
        <taxon>Bodo</taxon>
    </lineage>
</organism>
<feature type="compositionally biased region" description="Low complexity" evidence="8">
    <location>
        <begin position="1340"/>
        <end position="1352"/>
    </location>
</feature>
<evidence type="ECO:0000256" key="5">
    <source>
        <dbReference type="ARBA" id="ARBA00023054"/>
    </source>
</evidence>
<feature type="binding site" evidence="6">
    <location>
        <begin position="188"/>
        <end position="195"/>
    </location>
    <ligand>
        <name>ATP</name>
        <dbReference type="ChEBI" id="CHEBI:30616"/>
    </ligand>
</feature>
<feature type="compositionally biased region" description="Polar residues" evidence="8">
    <location>
        <begin position="1"/>
        <end position="23"/>
    </location>
</feature>
<name>A0A0S4JK26_BODSA</name>